<evidence type="ECO:0000256" key="3">
    <source>
        <dbReference type="ARBA" id="ARBA00007812"/>
    </source>
</evidence>
<dbReference type="SUPFAM" id="SSF52467">
    <property type="entry name" value="DHS-like NAD/FAD-binding domain"/>
    <property type="match status" value="1"/>
</dbReference>
<dbReference type="CDD" id="cd02004">
    <property type="entry name" value="TPP_BZL_OCoD_HPCL"/>
    <property type="match status" value="1"/>
</dbReference>
<dbReference type="InterPro" id="IPR012001">
    <property type="entry name" value="Thiamin_PyroP_enz_TPP-bd_dom"/>
</dbReference>
<gene>
    <name evidence="10" type="ORF">ATEG_06632</name>
</gene>
<dbReference type="GO" id="GO:0030976">
    <property type="term" value="F:thiamine pyrophosphate binding"/>
    <property type="evidence" value="ECO:0007669"/>
    <property type="project" value="InterPro"/>
</dbReference>
<dbReference type="Proteomes" id="UP000007963">
    <property type="component" value="Unassembled WGS sequence"/>
</dbReference>
<dbReference type="eggNOG" id="KOG1185">
    <property type="taxonomic scope" value="Eukaryota"/>
</dbReference>
<organism evidence="10 11">
    <name type="scientific">Aspergillus terreus (strain NIH 2624 / FGSC A1156)</name>
    <dbReference type="NCBI Taxonomy" id="341663"/>
    <lineage>
        <taxon>Eukaryota</taxon>
        <taxon>Fungi</taxon>
        <taxon>Dikarya</taxon>
        <taxon>Ascomycota</taxon>
        <taxon>Pezizomycotina</taxon>
        <taxon>Eurotiomycetes</taxon>
        <taxon>Eurotiomycetidae</taxon>
        <taxon>Eurotiales</taxon>
        <taxon>Aspergillaceae</taxon>
        <taxon>Aspergillus</taxon>
        <taxon>Aspergillus subgen. Circumdati</taxon>
    </lineage>
</organism>
<dbReference type="GO" id="GO:0009099">
    <property type="term" value="P:L-valine biosynthetic process"/>
    <property type="evidence" value="ECO:0007669"/>
    <property type="project" value="TreeGrafter"/>
</dbReference>
<evidence type="ECO:0000256" key="6">
    <source>
        <dbReference type="RuleBase" id="RU362132"/>
    </source>
</evidence>
<dbReference type="InterPro" id="IPR012000">
    <property type="entry name" value="Thiamin_PyroP_enz_cen_dom"/>
</dbReference>
<evidence type="ECO:0000313" key="11">
    <source>
        <dbReference type="Proteomes" id="UP000007963"/>
    </source>
</evidence>
<dbReference type="VEuPathDB" id="FungiDB:ATEG_06632"/>
<dbReference type="GO" id="GO:0005948">
    <property type="term" value="C:acetolactate synthase complex"/>
    <property type="evidence" value="ECO:0007669"/>
    <property type="project" value="TreeGrafter"/>
</dbReference>
<dbReference type="GO" id="GO:0009097">
    <property type="term" value="P:isoleucine biosynthetic process"/>
    <property type="evidence" value="ECO:0007669"/>
    <property type="project" value="TreeGrafter"/>
</dbReference>
<dbReference type="STRING" id="341663.Q0CI52"/>
<dbReference type="InterPro" id="IPR029061">
    <property type="entry name" value="THDP-binding"/>
</dbReference>
<evidence type="ECO:0000256" key="5">
    <source>
        <dbReference type="ARBA" id="ARBA00023052"/>
    </source>
</evidence>
<dbReference type="Pfam" id="PF00205">
    <property type="entry name" value="TPP_enzyme_M"/>
    <property type="match status" value="1"/>
</dbReference>
<dbReference type="GO" id="GO:0000287">
    <property type="term" value="F:magnesium ion binding"/>
    <property type="evidence" value="ECO:0007669"/>
    <property type="project" value="InterPro"/>
</dbReference>
<comment type="cofactor">
    <cofactor evidence="2">
        <name>thiamine diphosphate</name>
        <dbReference type="ChEBI" id="CHEBI:58937"/>
    </cofactor>
</comment>
<dbReference type="InterPro" id="IPR029035">
    <property type="entry name" value="DHS-like_NAD/FAD-binding_dom"/>
</dbReference>
<dbReference type="Gene3D" id="3.40.50.970">
    <property type="match status" value="2"/>
</dbReference>
<dbReference type="GO" id="GO:0050660">
    <property type="term" value="F:flavin adenine dinucleotide binding"/>
    <property type="evidence" value="ECO:0007669"/>
    <property type="project" value="TreeGrafter"/>
</dbReference>
<evidence type="ECO:0000256" key="2">
    <source>
        <dbReference type="ARBA" id="ARBA00001964"/>
    </source>
</evidence>
<dbReference type="InterPro" id="IPR011766">
    <property type="entry name" value="TPP_enzyme_TPP-bd"/>
</dbReference>
<evidence type="ECO:0000256" key="4">
    <source>
        <dbReference type="ARBA" id="ARBA00022723"/>
    </source>
</evidence>
<dbReference type="Gene3D" id="3.40.50.1220">
    <property type="entry name" value="TPP-binding domain"/>
    <property type="match status" value="1"/>
</dbReference>
<proteinExistence type="inferred from homology"/>
<evidence type="ECO:0000313" key="10">
    <source>
        <dbReference type="EMBL" id="EAU33176.1"/>
    </source>
</evidence>
<accession>Q0CI52</accession>
<dbReference type="PROSITE" id="PS00187">
    <property type="entry name" value="TPP_ENZYMES"/>
    <property type="match status" value="1"/>
</dbReference>
<dbReference type="OrthoDB" id="10006023at2759"/>
<comment type="similarity">
    <text evidence="3 6">Belongs to the TPP enzyme family.</text>
</comment>
<feature type="domain" description="Thiamine pyrophosphate enzyme TPP-binding" evidence="8">
    <location>
        <begin position="384"/>
        <end position="535"/>
    </location>
</feature>
<reference evidence="11" key="1">
    <citation type="submission" date="2005-09" db="EMBL/GenBank/DDBJ databases">
        <title>Annotation of the Aspergillus terreus NIH2624 genome.</title>
        <authorList>
            <person name="Birren B.W."/>
            <person name="Lander E.S."/>
            <person name="Galagan J.E."/>
            <person name="Nusbaum C."/>
            <person name="Devon K."/>
            <person name="Henn M."/>
            <person name="Ma L.-J."/>
            <person name="Jaffe D.B."/>
            <person name="Butler J."/>
            <person name="Alvarez P."/>
            <person name="Gnerre S."/>
            <person name="Grabherr M."/>
            <person name="Kleber M."/>
            <person name="Mauceli E.W."/>
            <person name="Brockman W."/>
            <person name="Rounsley S."/>
            <person name="Young S.K."/>
            <person name="LaButti K."/>
            <person name="Pushparaj V."/>
            <person name="DeCaprio D."/>
            <person name="Crawford M."/>
            <person name="Koehrsen M."/>
            <person name="Engels R."/>
            <person name="Montgomery P."/>
            <person name="Pearson M."/>
            <person name="Howarth C."/>
            <person name="Larson L."/>
            <person name="Luoma S."/>
            <person name="White J."/>
            <person name="Alvarado L."/>
            <person name="Kodira C.D."/>
            <person name="Zeng Q."/>
            <person name="Oleary S."/>
            <person name="Yandava C."/>
            <person name="Denning D.W."/>
            <person name="Nierman W.C."/>
            <person name="Milne T."/>
            <person name="Madden K."/>
        </authorList>
    </citation>
    <scope>NUCLEOTIDE SEQUENCE [LARGE SCALE GENOMIC DNA]</scope>
    <source>
        <strain evidence="11">NIH 2624 / FGSC A1156</strain>
    </source>
</reference>
<evidence type="ECO:0000259" key="9">
    <source>
        <dbReference type="Pfam" id="PF02776"/>
    </source>
</evidence>
<evidence type="ECO:0000259" key="7">
    <source>
        <dbReference type="Pfam" id="PF00205"/>
    </source>
</evidence>
<dbReference type="GO" id="GO:0003984">
    <property type="term" value="F:acetolactate synthase activity"/>
    <property type="evidence" value="ECO:0007669"/>
    <property type="project" value="TreeGrafter"/>
</dbReference>
<dbReference type="PANTHER" id="PTHR18968:SF166">
    <property type="entry name" value="2-HYDROXYACYL-COA LYASE 2"/>
    <property type="match status" value="1"/>
</dbReference>
<dbReference type="PANTHER" id="PTHR18968">
    <property type="entry name" value="THIAMINE PYROPHOSPHATE ENZYMES"/>
    <property type="match status" value="1"/>
</dbReference>
<dbReference type="OMA" id="LPGAQIY"/>
<dbReference type="InterPro" id="IPR045229">
    <property type="entry name" value="TPP_enz"/>
</dbReference>
<dbReference type="RefSeq" id="XP_001215810.1">
    <property type="nucleotide sequence ID" value="XM_001215810.1"/>
</dbReference>
<dbReference type="AlphaFoldDB" id="Q0CI52"/>
<keyword evidence="5 6" id="KW-0786">Thiamine pyrophosphate</keyword>
<keyword evidence="4" id="KW-0479">Metal-binding</keyword>
<evidence type="ECO:0000259" key="8">
    <source>
        <dbReference type="Pfam" id="PF02775"/>
    </source>
</evidence>
<dbReference type="InterPro" id="IPR000399">
    <property type="entry name" value="TPP-bd_CS"/>
</dbReference>
<dbReference type="GeneID" id="4322322"/>
<dbReference type="EMBL" id="CH476602">
    <property type="protein sequence ID" value="EAU33176.1"/>
    <property type="molecule type" value="Genomic_DNA"/>
</dbReference>
<dbReference type="Pfam" id="PF02776">
    <property type="entry name" value="TPP_enzyme_N"/>
    <property type="match status" value="1"/>
</dbReference>
<dbReference type="CDD" id="cd07035">
    <property type="entry name" value="TPP_PYR_POX_like"/>
    <property type="match status" value="1"/>
</dbReference>
<evidence type="ECO:0000256" key="1">
    <source>
        <dbReference type="ARBA" id="ARBA00001946"/>
    </source>
</evidence>
<dbReference type="Pfam" id="PF02775">
    <property type="entry name" value="TPP_enzyme_C"/>
    <property type="match status" value="1"/>
</dbReference>
<sequence length="574" mass="61094">MAGFLLEYPETRELTGGDLLAQSLKTCGVEVAFGLHGGHLDAFLMGCEHIGIRLVDTRHETVAVQAAEAYSKLTSKIGVCFVTANSGFSNGLPGLATALADRDPILCITSSPPLRDAENNSLQGIIDQVVASRPLTKFAHRMTNPEDTPRIISLAIRTALSGAPGPVLVDFPIDVLFSPVHRPLISWGSITSPLAYAPGPHAEAVERAADRELIQLSTRTEIPIFDTQKCATSFALLQSAFYAGGAGMLGLLRVVGKEAPDLILLLGARTGMYLAGRSGAIIPQKNCTLIHVDVDGAEIGRTLPVELGVISAVDQFVAALNRQFSTGFNGAVDANWVQDALSLRNLPSNFEKDPDSHAHGGLHPYHTVKQVFSAIEPGSIVVLDGGEAGAWAGDLVHLCSPSAILKSTGNLGFLGNGFGYALGAAIAAPDRKVVNLHGDGSAGFHFMELDTYKRFNLNIMTIVVNNYCWGMSSNGQELVYGTKNPARPASSLSRVAEYETVGEGLGNASARVDTISAVQETVKRLQKVDGPSCINLIVDSKPIHPVTTLMVGQTEDPDMVVVPYYDNVPRPYYK</sequence>
<comment type="cofactor">
    <cofactor evidence="1">
        <name>Mg(2+)</name>
        <dbReference type="ChEBI" id="CHEBI:18420"/>
    </cofactor>
</comment>
<dbReference type="SUPFAM" id="SSF52518">
    <property type="entry name" value="Thiamin diphosphate-binding fold (THDP-binding)"/>
    <property type="match status" value="2"/>
</dbReference>
<feature type="domain" description="Thiamine pyrophosphate enzyme N-terminal TPP-binding" evidence="9">
    <location>
        <begin position="15"/>
        <end position="129"/>
    </location>
</feature>
<protein>
    <submittedName>
        <fullName evidence="10">Uncharacterized protein</fullName>
    </submittedName>
</protein>
<feature type="domain" description="Thiamine pyrophosphate enzyme central" evidence="7">
    <location>
        <begin position="207"/>
        <end position="320"/>
    </location>
</feature>
<dbReference type="HOGENOM" id="CLU_013748_3_3_1"/>
<name>Q0CI52_ASPTN</name>